<keyword evidence="3" id="KW-1185">Reference proteome</keyword>
<evidence type="ECO:0000313" key="2">
    <source>
        <dbReference type="EMBL" id="GMF17396.1"/>
    </source>
</evidence>
<evidence type="ECO:0000313" key="3">
    <source>
        <dbReference type="Proteomes" id="UP001165121"/>
    </source>
</evidence>
<gene>
    <name evidence="2" type="ORF">Pfra01_000120300</name>
</gene>
<dbReference type="OrthoDB" id="129300at2759"/>
<reference evidence="2" key="1">
    <citation type="submission" date="2023-04" db="EMBL/GenBank/DDBJ databases">
        <title>Phytophthora fragariaefolia NBRC 109709.</title>
        <authorList>
            <person name="Ichikawa N."/>
            <person name="Sato H."/>
            <person name="Tonouchi N."/>
        </authorList>
    </citation>
    <scope>NUCLEOTIDE SEQUENCE</scope>
    <source>
        <strain evidence="2">NBRC 109709</strain>
    </source>
</reference>
<evidence type="ECO:0000256" key="1">
    <source>
        <dbReference type="SAM" id="MobiDB-lite"/>
    </source>
</evidence>
<dbReference type="EMBL" id="BSXT01000091">
    <property type="protein sequence ID" value="GMF17396.1"/>
    <property type="molecule type" value="Genomic_DNA"/>
</dbReference>
<sequence>MAATFLRKNELGGADSFSEDAGPMAADDWDQVNSSGRPSDFFERKSRNLDHVELSSPRNVDDPLVLMRFAVAAGVVLELGSYS</sequence>
<organism evidence="2 3">
    <name type="scientific">Phytophthora fragariaefolia</name>
    <dbReference type="NCBI Taxonomy" id="1490495"/>
    <lineage>
        <taxon>Eukaryota</taxon>
        <taxon>Sar</taxon>
        <taxon>Stramenopiles</taxon>
        <taxon>Oomycota</taxon>
        <taxon>Peronosporomycetes</taxon>
        <taxon>Peronosporales</taxon>
        <taxon>Peronosporaceae</taxon>
        <taxon>Phytophthora</taxon>
    </lineage>
</organism>
<feature type="region of interest" description="Disordered" evidence="1">
    <location>
        <begin position="13"/>
        <end position="41"/>
    </location>
</feature>
<comment type="caution">
    <text evidence="2">The sequence shown here is derived from an EMBL/GenBank/DDBJ whole genome shotgun (WGS) entry which is preliminary data.</text>
</comment>
<accession>A0A9W6TL10</accession>
<dbReference type="Proteomes" id="UP001165121">
    <property type="component" value="Unassembled WGS sequence"/>
</dbReference>
<protein>
    <submittedName>
        <fullName evidence="2">Unnamed protein product</fullName>
    </submittedName>
</protein>
<dbReference type="AlphaFoldDB" id="A0A9W6TL10"/>
<proteinExistence type="predicted"/>
<name>A0A9W6TL10_9STRA</name>